<dbReference type="InterPro" id="IPR029277">
    <property type="entry name" value="SVWC_dom"/>
</dbReference>
<organism evidence="5">
    <name type="scientific">Eriocheir sinensis</name>
    <name type="common">Chinese mitten crab</name>
    <dbReference type="NCBI Taxonomy" id="95602"/>
    <lineage>
        <taxon>Eukaryota</taxon>
        <taxon>Metazoa</taxon>
        <taxon>Ecdysozoa</taxon>
        <taxon>Arthropoda</taxon>
        <taxon>Crustacea</taxon>
        <taxon>Multicrustacea</taxon>
        <taxon>Malacostraca</taxon>
        <taxon>Eumalacostraca</taxon>
        <taxon>Eucarida</taxon>
        <taxon>Decapoda</taxon>
        <taxon>Pleocyemata</taxon>
        <taxon>Brachyura</taxon>
        <taxon>Eubrachyura</taxon>
        <taxon>Grapsoidea</taxon>
        <taxon>Varunidae</taxon>
        <taxon>Eriocheir</taxon>
    </lineage>
</organism>
<dbReference type="SMART" id="SM01318">
    <property type="entry name" value="SVWC"/>
    <property type="match status" value="1"/>
</dbReference>
<evidence type="ECO:0000256" key="2">
    <source>
        <dbReference type="ARBA" id="ARBA00022525"/>
    </source>
</evidence>
<dbReference type="EMBL" id="KU301760">
    <property type="protein sequence ID" value="ANG56305.1"/>
    <property type="molecule type" value="mRNA"/>
</dbReference>
<feature type="domain" description="Single" evidence="4">
    <location>
        <begin position="46"/>
        <end position="113"/>
    </location>
</feature>
<evidence type="ECO:0000259" key="4">
    <source>
        <dbReference type="SMART" id="SM01318"/>
    </source>
</evidence>
<feature type="chain" id="PRO_5008006176" evidence="3">
    <location>
        <begin position="31"/>
        <end position="114"/>
    </location>
</feature>
<reference evidence="5" key="1">
    <citation type="submission" date="2015-12" db="EMBL/GenBank/DDBJ databases">
        <title>Four single VWC domain proteins in Chinese mitten crab Eriocheir sinensis.</title>
        <authorList>
            <person name="Wang M.Q."/>
        </authorList>
    </citation>
    <scope>NUCLEOTIDE SEQUENCE</scope>
</reference>
<dbReference type="RefSeq" id="XP_050723124.1">
    <property type="nucleotide sequence ID" value="XM_050867167.1"/>
</dbReference>
<comment type="subcellular location">
    <subcellularLocation>
        <location evidence="1">Secreted</location>
    </subcellularLocation>
</comment>
<sequence length="114" mass="12328">MEMRVSRAVVLAKAVLISLVFISATRPADAAVSMEFVGDPEHPDTCLIEEKGIRVKDGHTWALPGCVEAQCSGYGEDMYIDYYSCPSMQVSPPCKILPAPSLPYPACCGKVFCP</sequence>
<dbReference type="KEGG" id="esn:127001917"/>
<keyword evidence="2" id="KW-0964">Secreted</keyword>
<accession>A0A173DQD6</accession>
<evidence type="ECO:0000256" key="3">
    <source>
        <dbReference type="SAM" id="SignalP"/>
    </source>
</evidence>
<keyword evidence="3" id="KW-0732">Signal</keyword>
<dbReference type="GO" id="GO:0005576">
    <property type="term" value="C:extracellular region"/>
    <property type="evidence" value="ECO:0007669"/>
    <property type="project" value="UniProtKB-SubCell"/>
</dbReference>
<dbReference type="Pfam" id="PF15430">
    <property type="entry name" value="SVWC"/>
    <property type="match status" value="1"/>
</dbReference>
<evidence type="ECO:0000256" key="1">
    <source>
        <dbReference type="ARBA" id="ARBA00004613"/>
    </source>
</evidence>
<name>A0A173DQD6_ERISI</name>
<evidence type="ECO:0000313" key="5">
    <source>
        <dbReference type="EMBL" id="ANG56305.1"/>
    </source>
</evidence>
<dbReference type="AlphaFoldDB" id="A0A173DQD6"/>
<protein>
    <submittedName>
        <fullName evidence="5">Single VWC domain protein</fullName>
    </submittedName>
</protein>
<proteinExistence type="evidence at transcript level"/>
<dbReference type="OrthoDB" id="7390288at2759"/>
<dbReference type="GeneID" id="127001917"/>
<feature type="signal peptide" evidence="3">
    <location>
        <begin position="1"/>
        <end position="30"/>
    </location>
</feature>